<feature type="short sequence motif" description="BH4" evidence="5">
    <location>
        <begin position="16"/>
        <end position="35"/>
    </location>
</feature>
<dbReference type="EMBL" id="BTRK01000003">
    <property type="protein sequence ID" value="GMR41926.1"/>
    <property type="molecule type" value="Genomic_DNA"/>
</dbReference>
<dbReference type="GO" id="GO:0042981">
    <property type="term" value="P:regulation of apoptotic process"/>
    <property type="evidence" value="ECO:0007669"/>
    <property type="project" value="InterPro"/>
</dbReference>
<comment type="subcellular location">
    <subcellularLocation>
        <location evidence="1">Membrane</location>
    </subcellularLocation>
</comment>
<dbReference type="GO" id="GO:0001836">
    <property type="term" value="P:release of cytochrome c from mitochondria"/>
    <property type="evidence" value="ECO:0007669"/>
    <property type="project" value="TreeGrafter"/>
</dbReference>
<proteinExistence type="inferred from homology"/>
<dbReference type="Pfam" id="PF00452">
    <property type="entry name" value="Bcl-2"/>
    <property type="match status" value="1"/>
</dbReference>
<evidence type="ECO:0000256" key="3">
    <source>
        <dbReference type="ARBA" id="ARBA00022703"/>
    </source>
</evidence>
<keyword evidence="4 6" id="KW-0472">Membrane</keyword>
<dbReference type="PROSITE" id="PS50063">
    <property type="entry name" value="BH4_2"/>
    <property type="match status" value="1"/>
</dbReference>
<dbReference type="InterPro" id="IPR003093">
    <property type="entry name" value="Bcl2_BH4"/>
</dbReference>
<dbReference type="GO" id="GO:0097192">
    <property type="term" value="P:extrinsic apoptotic signaling pathway in absence of ligand"/>
    <property type="evidence" value="ECO:0007669"/>
    <property type="project" value="TreeGrafter"/>
</dbReference>
<dbReference type="GO" id="GO:0051400">
    <property type="term" value="F:BH domain binding"/>
    <property type="evidence" value="ECO:0007669"/>
    <property type="project" value="TreeGrafter"/>
</dbReference>
<evidence type="ECO:0000256" key="4">
    <source>
        <dbReference type="ARBA" id="ARBA00023136"/>
    </source>
</evidence>
<feature type="domain" description="Apoptosis regulator Bcl-2 family BH4" evidence="7">
    <location>
        <begin position="16"/>
        <end position="35"/>
    </location>
</feature>
<dbReference type="InterPro" id="IPR036834">
    <property type="entry name" value="Bcl-2-like_sf"/>
</dbReference>
<evidence type="ECO:0000256" key="1">
    <source>
        <dbReference type="ARBA" id="ARBA00004370"/>
    </source>
</evidence>
<dbReference type="SUPFAM" id="SSF56854">
    <property type="entry name" value="Bcl-2 inhibitors of programmed cell death"/>
    <property type="match status" value="1"/>
</dbReference>
<evidence type="ECO:0000313" key="8">
    <source>
        <dbReference type="EMBL" id="GMR41926.1"/>
    </source>
</evidence>
<comment type="similarity">
    <text evidence="2">Belongs to the Bcl-2 family.</text>
</comment>
<evidence type="ECO:0000256" key="6">
    <source>
        <dbReference type="SAM" id="Phobius"/>
    </source>
</evidence>
<accession>A0AAN4ZJF2</accession>
<keyword evidence="3 5" id="KW-0053">Apoptosis</keyword>
<comment type="caution">
    <text evidence="8">The sequence shown here is derived from an EMBL/GenBank/DDBJ whole genome shotgun (WGS) entry which is preliminary data.</text>
</comment>
<evidence type="ECO:0000256" key="2">
    <source>
        <dbReference type="ARBA" id="ARBA00009458"/>
    </source>
</evidence>
<dbReference type="PANTHER" id="PTHR11256">
    <property type="entry name" value="BCL-2 RELATED"/>
    <property type="match status" value="1"/>
</dbReference>
<keyword evidence="9" id="KW-1185">Reference proteome</keyword>
<evidence type="ECO:0000259" key="7">
    <source>
        <dbReference type="PROSITE" id="PS50063"/>
    </source>
</evidence>
<feature type="transmembrane region" description="Helical" evidence="6">
    <location>
        <begin position="105"/>
        <end position="124"/>
    </location>
</feature>
<keyword evidence="6" id="KW-1133">Transmembrane helix</keyword>
<keyword evidence="6" id="KW-0812">Transmembrane</keyword>
<dbReference type="InterPro" id="IPR046371">
    <property type="entry name" value="Bcl-2_BH1-3"/>
</dbReference>
<dbReference type="Proteomes" id="UP001328107">
    <property type="component" value="Unassembled WGS sequence"/>
</dbReference>
<dbReference type="GO" id="GO:0008630">
    <property type="term" value="P:intrinsic apoptotic signaling pathway in response to DNA damage"/>
    <property type="evidence" value="ECO:0007669"/>
    <property type="project" value="TreeGrafter"/>
</dbReference>
<gene>
    <name evidence="8" type="ORF">PMAYCL1PPCAC_12121</name>
</gene>
<dbReference type="InterPro" id="IPR002475">
    <property type="entry name" value="Bcl2-like"/>
</dbReference>
<protein>
    <recommendedName>
        <fullName evidence="7">Apoptosis regulator Bcl-2 family BH4 domain-containing protein</fullName>
    </recommendedName>
</protein>
<sequence>MGTGYEHDWEDPRLAAEGFVTDYIVWRLAKDGLEWHEAPDVPEGARIEHDAMRTTCEIFEERNRNELIELSEDLFADEGLHYEKYCQTVDAFGRRETDIQDEMSFGRMVAFQVGLIAFAGLICVQKAKEGNRRELGLIALYTSKYIDGKIRLTWIDSMRSWAGFVKMAENVIARRSQPRGVVRQPAPPPARQPPSRRSSLIFVATGVSLVGLGAFITHRVLTKSH</sequence>
<dbReference type="Gene3D" id="1.10.437.10">
    <property type="entry name" value="Blc2-like"/>
    <property type="match status" value="1"/>
</dbReference>
<reference evidence="9" key="1">
    <citation type="submission" date="2022-10" db="EMBL/GenBank/DDBJ databases">
        <title>Genome assembly of Pristionchus species.</title>
        <authorList>
            <person name="Yoshida K."/>
            <person name="Sommer R.J."/>
        </authorList>
    </citation>
    <scope>NUCLEOTIDE SEQUENCE [LARGE SCALE GENOMIC DNA]</scope>
    <source>
        <strain evidence="9">RS5460</strain>
    </source>
</reference>
<evidence type="ECO:0000313" key="9">
    <source>
        <dbReference type="Proteomes" id="UP001328107"/>
    </source>
</evidence>
<organism evidence="8 9">
    <name type="scientific">Pristionchus mayeri</name>
    <dbReference type="NCBI Taxonomy" id="1317129"/>
    <lineage>
        <taxon>Eukaryota</taxon>
        <taxon>Metazoa</taxon>
        <taxon>Ecdysozoa</taxon>
        <taxon>Nematoda</taxon>
        <taxon>Chromadorea</taxon>
        <taxon>Rhabditida</taxon>
        <taxon>Rhabditina</taxon>
        <taxon>Diplogasteromorpha</taxon>
        <taxon>Diplogasteroidea</taxon>
        <taxon>Neodiplogasteridae</taxon>
        <taxon>Pristionchus</taxon>
    </lineage>
</organism>
<dbReference type="GO" id="GO:0005741">
    <property type="term" value="C:mitochondrial outer membrane"/>
    <property type="evidence" value="ECO:0007669"/>
    <property type="project" value="TreeGrafter"/>
</dbReference>
<name>A0AAN4ZJF2_9BILA</name>
<dbReference type="PANTHER" id="PTHR11256:SF50">
    <property type="entry name" value="APOPTOSIS REGULATOR CED-9"/>
    <property type="match status" value="1"/>
</dbReference>
<feature type="transmembrane region" description="Helical" evidence="6">
    <location>
        <begin position="200"/>
        <end position="221"/>
    </location>
</feature>
<dbReference type="AlphaFoldDB" id="A0AAN4ZJF2"/>
<dbReference type="PROSITE" id="PS50062">
    <property type="entry name" value="BCL2_FAMILY"/>
    <property type="match status" value="1"/>
</dbReference>
<dbReference type="InterPro" id="IPR026298">
    <property type="entry name" value="Bcl-2_fam"/>
</dbReference>
<evidence type="ECO:0000256" key="5">
    <source>
        <dbReference type="PROSITE-ProRule" id="PRU00025"/>
    </source>
</evidence>